<feature type="domain" description="Recombinase" evidence="9">
    <location>
        <begin position="188"/>
        <end position="306"/>
    </location>
</feature>
<evidence type="ECO:0000313" key="10">
    <source>
        <dbReference type="EMBL" id="GGB43823.1"/>
    </source>
</evidence>
<evidence type="ECO:0000256" key="3">
    <source>
        <dbReference type="ARBA" id="ARBA00023172"/>
    </source>
</evidence>
<name>A0A916TGD2_9ACTN</name>
<dbReference type="InterPro" id="IPR038109">
    <property type="entry name" value="DNA_bind_recomb_sf"/>
</dbReference>
<dbReference type="Proteomes" id="UP000621454">
    <property type="component" value="Unassembled WGS sequence"/>
</dbReference>
<dbReference type="Pfam" id="PF13408">
    <property type="entry name" value="Zn_ribbon_recom"/>
    <property type="match status" value="1"/>
</dbReference>
<dbReference type="AlphaFoldDB" id="A0A916TGD2"/>
<dbReference type="Pfam" id="PF07508">
    <property type="entry name" value="Recombinase"/>
    <property type="match status" value="1"/>
</dbReference>
<feature type="compositionally biased region" description="Pro residues" evidence="7">
    <location>
        <begin position="637"/>
        <end position="649"/>
    </location>
</feature>
<gene>
    <name evidence="10" type="ORF">GCM10011489_34200</name>
</gene>
<evidence type="ECO:0000256" key="7">
    <source>
        <dbReference type="SAM" id="MobiDB-lite"/>
    </source>
</evidence>
<dbReference type="GO" id="GO:0000150">
    <property type="term" value="F:DNA strand exchange activity"/>
    <property type="evidence" value="ECO:0007669"/>
    <property type="project" value="InterPro"/>
</dbReference>
<evidence type="ECO:0000313" key="11">
    <source>
        <dbReference type="Proteomes" id="UP000621454"/>
    </source>
</evidence>
<dbReference type="InterPro" id="IPR036162">
    <property type="entry name" value="Resolvase-like_N_sf"/>
</dbReference>
<accession>A0A916TGD2</accession>
<feature type="region of interest" description="Disordered" evidence="7">
    <location>
        <begin position="626"/>
        <end position="649"/>
    </location>
</feature>
<keyword evidence="1" id="KW-0229">DNA integration</keyword>
<feature type="active site" description="O-(5'-phospho-DNA)-serine intermediate" evidence="4 5">
    <location>
        <position position="36"/>
    </location>
</feature>
<dbReference type="SMART" id="SM00857">
    <property type="entry name" value="Resolvase"/>
    <property type="match status" value="1"/>
</dbReference>
<dbReference type="PROSITE" id="PS51737">
    <property type="entry name" value="RECOMBINASE_DNA_BIND"/>
    <property type="match status" value="1"/>
</dbReference>
<dbReference type="GO" id="GO:0015074">
    <property type="term" value="P:DNA integration"/>
    <property type="evidence" value="ECO:0007669"/>
    <property type="project" value="UniProtKB-KW"/>
</dbReference>
<proteinExistence type="predicted"/>
<reference evidence="10" key="1">
    <citation type="journal article" date="2014" name="Int. J. Syst. Evol. Microbiol.">
        <title>Complete genome sequence of Corynebacterium casei LMG S-19264T (=DSM 44701T), isolated from a smear-ripened cheese.</title>
        <authorList>
            <consortium name="US DOE Joint Genome Institute (JGI-PGF)"/>
            <person name="Walter F."/>
            <person name="Albersmeier A."/>
            <person name="Kalinowski J."/>
            <person name="Ruckert C."/>
        </authorList>
    </citation>
    <scope>NUCLEOTIDE SEQUENCE</scope>
    <source>
        <strain evidence="10">CGMCC 1.12827</strain>
    </source>
</reference>
<keyword evidence="2" id="KW-0238">DNA-binding</keyword>
<keyword evidence="11" id="KW-1185">Reference proteome</keyword>
<comment type="caution">
    <text evidence="10">The sequence shown here is derived from an EMBL/GenBank/DDBJ whole genome shotgun (WGS) entry which is preliminary data.</text>
</comment>
<dbReference type="Pfam" id="PF00239">
    <property type="entry name" value="Resolvase"/>
    <property type="match status" value="1"/>
</dbReference>
<dbReference type="InterPro" id="IPR011109">
    <property type="entry name" value="DNA_bind_recombinase_dom"/>
</dbReference>
<keyword evidence="6" id="KW-0175">Coiled coil</keyword>
<keyword evidence="3" id="KW-0233">DNA recombination</keyword>
<dbReference type="CDD" id="cd00338">
    <property type="entry name" value="Ser_Recombinase"/>
    <property type="match status" value="1"/>
</dbReference>
<evidence type="ECO:0000259" key="9">
    <source>
        <dbReference type="PROSITE" id="PS51737"/>
    </source>
</evidence>
<dbReference type="EMBL" id="BMGC01000036">
    <property type="protein sequence ID" value="GGB43823.1"/>
    <property type="molecule type" value="Genomic_DNA"/>
</dbReference>
<dbReference type="InterPro" id="IPR050639">
    <property type="entry name" value="SSR_resolvase"/>
</dbReference>
<organism evidence="10 11">
    <name type="scientific">Gordonia jinhuaensis</name>
    <dbReference type="NCBI Taxonomy" id="1517702"/>
    <lineage>
        <taxon>Bacteria</taxon>
        <taxon>Bacillati</taxon>
        <taxon>Actinomycetota</taxon>
        <taxon>Actinomycetes</taxon>
        <taxon>Mycobacteriales</taxon>
        <taxon>Gordoniaceae</taxon>
        <taxon>Gordonia</taxon>
    </lineage>
</organism>
<dbReference type="PROSITE" id="PS51736">
    <property type="entry name" value="RECOMBINASES_3"/>
    <property type="match status" value="1"/>
</dbReference>
<dbReference type="InterPro" id="IPR025827">
    <property type="entry name" value="Zn_ribbon_recom_dom"/>
</dbReference>
<dbReference type="SUPFAM" id="SSF53041">
    <property type="entry name" value="Resolvase-like"/>
    <property type="match status" value="1"/>
</dbReference>
<dbReference type="GO" id="GO:0003677">
    <property type="term" value="F:DNA binding"/>
    <property type="evidence" value="ECO:0007669"/>
    <property type="project" value="UniProtKB-KW"/>
</dbReference>
<evidence type="ECO:0000256" key="4">
    <source>
        <dbReference type="PIRSR" id="PIRSR606118-50"/>
    </source>
</evidence>
<evidence type="ECO:0000256" key="2">
    <source>
        <dbReference type="ARBA" id="ARBA00023125"/>
    </source>
</evidence>
<reference evidence="10" key="2">
    <citation type="submission" date="2020-09" db="EMBL/GenBank/DDBJ databases">
        <authorList>
            <person name="Sun Q."/>
            <person name="Zhou Y."/>
        </authorList>
    </citation>
    <scope>NUCLEOTIDE SEQUENCE</scope>
    <source>
        <strain evidence="10">CGMCC 1.12827</strain>
    </source>
</reference>
<protein>
    <submittedName>
        <fullName evidence="10">Recombinase</fullName>
    </submittedName>
</protein>
<dbReference type="PROSITE" id="PS00397">
    <property type="entry name" value="RECOMBINASES_1"/>
    <property type="match status" value="1"/>
</dbReference>
<dbReference type="Gene3D" id="3.90.1750.20">
    <property type="entry name" value="Putative Large Serine Recombinase, Chain B, Domain 2"/>
    <property type="match status" value="1"/>
</dbReference>
<dbReference type="PANTHER" id="PTHR30461:SF23">
    <property type="entry name" value="DNA RECOMBINASE-RELATED"/>
    <property type="match status" value="1"/>
</dbReference>
<evidence type="ECO:0000259" key="8">
    <source>
        <dbReference type="PROSITE" id="PS51736"/>
    </source>
</evidence>
<feature type="coiled-coil region" evidence="6">
    <location>
        <begin position="393"/>
        <end position="469"/>
    </location>
</feature>
<feature type="domain" description="Resolvase/invertase-type recombinase catalytic" evidence="8">
    <location>
        <begin position="28"/>
        <end position="181"/>
    </location>
</feature>
<dbReference type="InterPro" id="IPR006118">
    <property type="entry name" value="Recombinase_CS"/>
</dbReference>
<dbReference type="InterPro" id="IPR006119">
    <property type="entry name" value="Resolv_N"/>
</dbReference>
<evidence type="ECO:0000256" key="6">
    <source>
        <dbReference type="SAM" id="Coils"/>
    </source>
</evidence>
<sequence length="649" mass="72603">MTTTPYTASPLPAADPFAALTQSFTPKRAVSYLRVSTREQAERGGREEGFSIPAQRDANKKKAQAVGAMVVKEFVERGVSGTSTNRPALQEMLRYLEAEQGNIDYVIVHKLDRLARNRADDVTLNQRFNELGIRLVSTSENIDQTPGGILLHGIMSSIAEFYSRNLANEVIKGMSEKVKNGGSVSRAPIGYLNTRTIENGRENRTVTVDDTRAPLVTWAFNAYATGEHSVRTLTKELVRRGLTTVPTARLVEKPVEIRHVHSMLTNIYYTGIITFKGVEYPGSHTPLIDRETFEKVQTILKEKINGERSIKHDHYLKSTMYCGHCGFRMVVQVVKNRHGETYPYYSCLGRHSKRTDCTLRSIQIEHAEDLIQDLYDRISLTPDFRRDLEALLRHGLKQLRADTDAEREQLENTKQTIERRQRKLLEAHYNDAIPIEMLRAEQKRLDTELAATNRSLSNLTADLAEADELISIALDIAQHAGNTYRQAPEHIRRMFNQLLFDKLLVTTDDNGQHHVDATSRAPFDVIYSPNTRALVHEARHAQPNAIPDITGQTKEPAETGGLSLDVLSDNLIALVEGSSKSIMVELRGLEPLTPTLPVWCATSCAIAPNDVRRGVDLVFHLMPRFSQGPTEVTPSPRAGPNPLVSPPAP</sequence>
<dbReference type="PANTHER" id="PTHR30461">
    <property type="entry name" value="DNA-INVERTASE FROM LAMBDOID PROPHAGE"/>
    <property type="match status" value="1"/>
</dbReference>
<evidence type="ECO:0000256" key="5">
    <source>
        <dbReference type="PROSITE-ProRule" id="PRU10137"/>
    </source>
</evidence>
<evidence type="ECO:0000256" key="1">
    <source>
        <dbReference type="ARBA" id="ARBA00022908"/>
    </source>
</evidence>
<dbReference type="Gene3D" id="3.40.50.1390">
    <property type="entry name" value="Resolvase, N-terminal catalytic domain"/>
    <property type="match status" value="1"/>
</dbReference>